<dbReference type="AlphaFoldDB" id="A0A0B6Y8B9"/>
<evidence type="ECO:0000313" key="5">
    <source>
        <dbReference type="EMBL" id="CEK52389.1"/>
    </source>
</evidence>
<evidence type="ECO:0000256" key="4">
    <source>
        <dbReference type="SAM" id="SignalP"/>
    </source>
</evidence>
<proteinExistence type="predicted"/>
<dbReference type="SUPFAM" id="SSF57302">
    <property type="entry name" value="Snake toxin-like"/>
    <property type="match status" value="1"/>
</dbReference>
<reference evidence="5" key="1">
    <citation type="submission" date="2014-12" db="EMBL/GenBank/DDBJ databases">
        <title>Insight into the proteome of Arion vulgaris.</title>
        <authorList>
            <person name="Aradska J."/>
            <person name="Bulat T."/>
            <person name="Smidak R."/>
            <person name="Sarate P."/>
            <person name="Gangsoo J."/>
            <person name="Sialana F."/>
            <person name="Bilban M."/>
            <person name="Lubec G."/>
        </authorList>
    </citation>
    <scope>NUCLEOTIDE SEQUENCE</scope>
    <source>
        <tissue evidence="5">Skin</tissue>
    </source>
</reference>
<evidence type="ECO:0008006" key="6">
    <source>
        <dbReference type="Google" id="ProtNLM"/>
    </source>
</evidence>
<protein>
    <recommendedName>
        <fullName evidence="6">UPAR/Ly6 domain-containing protein</fullName>
    </recommendedName>
</protein>
<evidence type="ECO:0000256" key="2">
    <source>
        <dbReference type="ARBA" id="ARBA00022525"/>
    </source>
</evidence>
<dbReference type="PANTHER" id="PTHR20914:SF9">
    <property type="entry name" value="COILED, ISOFORM A"/>
    <property type="match status" value="1"/>
</dbReference>
<name>A0A0B6Y8B9_9EUPU</name>
<dbReference type="GO" id="GO:0005576">
    <property type="term" value="C:extracellular region"/>
    <property type="evidence" value="ECO:0007669"/>
    <property type="project" value="UniProtKB-SubCell"/>
</dbReference>
<dbReference type="InterPro" id="IPR050918">
    <property type="entry name" value="CNF-like_PLA2_Inhibitor"/>
</dbReference>
<accession>A0A0B6Y8B9</accession>
<dbReference type="CDD" id="cd23599">
    <property type="entry name" value="TFP_LU_ECD_Cold"/>
    <property type="match status" value="1"/>
</dbReference>
<dbReference type="InterPro" id="IPR045860">
    <property type="entry name" value="Snake_toxin-like_sf"/>
</dbReference>
<dbReference type="PANTHER" id="PTHR20914">
    <property type="entry name" value="LY6/PLAUR DOMAIN-CONTAINING PROTEIN 8"/>
    <property type="match status" value="1"/>
</dbReference>
<dbReference type="EMBL" id="HACG01005524">
    <property type="protein sequence ID" value="CEK52389.1"/>
    <property type="molecule type" value="Transcribed_RNA"/>
</dbReference>
<keyword evidence="3" id="KW-0472">Membrane</keyword>
<gene>
    <name evidence="5" type="primary">ORF16593</name>
</gene>
<comment type="subcellular location">
    <subcellularLocation>
        <location evidence="1">Secreted</location>
    </subcellularLocation>
</comment>
<evidence type="ECO:0000256" key="3">
    <source>
        <dbReference type="SAM" id="Phobius"/>
    </source>
</evidence>
<feature type="signal peptide" evidence="4">
    <location>
        <begin position="1"/>
        <end position="19"/>
    </location>
</feature>
<keyword evidence="2" id="KW-0964">Secreted</keyword>
<keyword evidence="3" id="KW-0812">Transmembrane</keyword>
<dbReference type="Gene3D" id="2.10.60.10">
    <property type="entry name" value="CD59"/>
    <property type="match status" value="1"/>
</dbReference>
<organism evidence="5">
    <name type="scientific">Arion vulgaris</name>
    <dbReference type="NCBI Taxonomy" id="1028688"/>
    <lineage>
        <taxon>Eukaryota</taxon>
        <taxon>Metazoa</taxon>
        <taxon>Spiralia</taxon>
        <taxon>Lophotrochozoa</taxon>
        <taxon>Mollusca</taxon>
        <taxon>Gastropoda</taxon>
        <taxon>Heterobranchia</taxon>
        <taxon>Euthyneura</taxon>
        <taxon>Panpulmonata</taxon>
        <taxon>Eupulmonata</taxon>
        <taxon>Stylommatophora</taxon>
        <taxon>Helicina</taxon>
        <taxon>Arionoidea</taxon>
        <taxon>Arionidae</taxon>
        <taxon>Arion</taxon>
    </lineage>
</organism>
<feature type="transmembrane region" description="Helical" evidence="3">
    <location>
        <begin position="113"/>
        <end position="137"/>
    </location>
</feature>
<sequence length="142" mass="16422">MEMYILMLVFANLIGTGLCLECYVCQNQPDNKDKCVKTSVQCREDQDTCMTFIEWKAPTFWTPRSEKIQFVHKSCNSSSYCADQQRAAGLRCMRDWYKDWYCYECCQGDRCNFYVTLGVSGLLPSVTILAVSLAVVLTSWRR</sequence>
<keyword evidence="4" id="KW-0732">Signal</keyword>
<keyword evidence="3" id="KW-1133">Transmembrane helix</keyword>
<feature type="chain" id="PRO_5002110489" description="UPAR/Ly6 domain-containing protein" evidence="4">
    <location>
        <begin position="20"/>
        <end position="142"/>
    </location>
</feature>
<evidence type="ECO:0000256" key="1">
    <source>
        <dbReference type="ARBA" id="ARBA00004613"/>
    </source>
</evidence>